<evidence type="ECO:0000256" key="8">
    <source>
        <dbReference type="SAM" id="MobiDB-lite"/>
    </source>
</evidence>
<evidence type="ECO:0000259" key="9">
    <source>
        <dbReference type="SMART" id="SM00968"/>
    </source>
</evidence>
<comment type="subunit">
    <text evidence="7">Homodimer.</text>
</comment>
<dbReference type="InterPro" id="IPR003395">
    <property type="entry name" value="RecF/RecN/SMC_N"/>
</dbReference>
<dbReference type="InterPro" id="IPR010935">
    <property type="entry name" value="SMC_hinge"/>
</dbReference>
<protein>
    <recommendedName>
        <fullName evidence="7">Chromosome partition protein Smc</fullName>
    </recommendedName>
</protein>
<dbReference type="SMART" id="SM00968">
    <property type="entry name" value="SMC_hinge"/>
    <property type="match status" value="1"/>
</dbReference>
<dbReference type="PIRSF" id="PIRSF005719">
    <property type="entry name" value="SMC"/>
    <property type="match status" value="1"/>
</dbReference>
<dbReference type="InterPro" id="IPR011890">
    <property type="entry name" value="SMC_prok"/>
</dbReference>
<dbReference type="GO" id="GO:0005694">
    <property type="term" value="C:chromosome"/>
    <property type="evidence" value="ECO:0007669"/>
    <property type="project" value="InterPro"/>
</dbReference>
<sequence>MLKSLELFGFKSFADRTRFDFSTGVTGVVGPNGSGKSNVVDSIKWLLGDQSAKSLRGKEMSDVIFNGSSSRKPAQVSEALLTFDNKSRFLPIDLDEVQIGRRLWRSGDSEYLINQQPVRLKDVRNLISGTGTGGSAYAIIEQGRVGQILQANVSSRRAIVEEAAGISRYKSRKVEAQRKLEHVDQNLKRLTDIVDEVESQLNSTRDQAVKASRYRDLSLELKQLWLGLAADDYRYIHSQGSQIKERLQSAQKSLDEKNSHQSDLESQLAESEGELNEIDERLTAIETERSQNREQVASLEATQRHQTSRIRELENELTRLQHQRSTLMLRAKEGHQEHTYTRDQLNRFRTDFESQQNRIDEGSSHIQELSVRVSSERLKLEDARKELLDQTQQMASAAHRVESLQDSVDSVRLQIEETHRDQKEIEKQLAHFHTERNQQQEVFDAHEQQLNATREELQFHEQQNQELSQRHRDLVRRISTLREDLSGIRARKTVLEDLEIREEGIGLGVREILKRANSSEADSPWKQIRGSVVDLLEVDLLHAAELEVALGMRAQLIVVDDAAPIMEHIYLNQVQLSERVGFFSLAQTAGRTRELEDFSSIDGVVQRADKLVTACPIPDLPELLLAETWLVETLDVAFALQKQARHPSRFVTLQGELLEADGTLYLGSLRTETSLITRKSELRQLRHDIQLQEKKIDDQTALADQLHVEHREALQHKQDKELQLKEQTERFNAVRMTLEQKQKQVDELTGKQTAQNTQSQKLRIENEQLQKQLESAFEEHSQAEKKQASLQSLIEEKEHALTNSEHRLQLLKQSATDEQLQLAKQEERLSSLQTAFDRLEHELGQRLERREEAEERYKEFRSKLSELRLQLLKSNSELADQALSGETLESRALTQIRLKRKCRDSRAELVDRESKMRQVRRELSDRVHKEEIRLQEFQLQLKTLRERIEEEYQLTLEDVVSSGASAVQLYWQEENLEESTSEEEQSSLEVDLDETSSADDEEIEDTTLEDQDEELDKSLIEDSTEEQTAEQTNAIDSSSKDSGLNDEEFSSLYEQVREEIESRVSKLRQRLKTMGSINTESLDQLDSLETRFAHLSMQLEDLTQAKNALEDIIRRINTESKRMFIETYDSIRVNFKDLFRKLFGGGNGDIILEDPDDPLECGIEIVARPPGKELRSISLLSGGEKTMTAVALLMAIFRSKPSPFCILDEVDAALDEANIGRFINVVKEFQSETQFIMITHRKPSMTVTDRLFGVTMEESGVSKRLTVQFDDIKENGEFDVNADDNRKAA</sequence>
<comment type="function">
    <text evidence="7">Required for chromosome condensation and partitioning.</text>
</comment>
<dbReference type="PANTHER" id="PTHR43977">
    <property type="entry name" value="STRUCTURAL MAINTENANCE OF CHROMOSOMES PROTEIN 3"/>
    <property type="match status" value="1"/>
</dbReference>
<evidence type="ECO:0000313" key="11">
    <source>
        <dbReference type="Proteomes" id="UP000317178"/>
    </source>
</evidence>
<keyword evidence="2 7" id="KW-0963">Cytoplasm</keyword>
<evidence type="ECO:0000256" key="4">
    <source>
        <dbReference type="ARBA" id="ARBA00022840"/>
    </source>
</evidence>
<dbReference type="SUPFAM" id="SSF75553">
    <property type="entry name" value="Smc hinge domain"/>
    <property type="match status" value="1"/>
</dbReference>
<dbReference type="Gene3D" id="3.30.70.1620">
    <property type="match status" value="1"/>
</dbReference>
<feature type="coiled-coil region" evidence="7">
    <location>
        <begin position="1085"/>
        <end position="1122"/>
    </location>
</feature>
<dbReference type="GO" id="GO:0005737">
    <property type="term" value="C:cytoplasm"/>
    <property type="evidence" value="ECO:0007669"/>
    <property type="project" value="UniProtKB-SubCell"/>
</dbReference>
<feature type="compositionally biased region" description="Acidic residues" evidence="8">
    <location>
        <begin position="975"/>
        <end position="1015"/>
    </location>
</feature>
<dbReference type="CDD" id="cd03278">
    <property type="entry name" value="ABC_SMC_barmotin"/>
    <property type="match status" value="1"/>
</dbReference>
<feature type="coiled-coil region" evidence="7">
    <location>
        <begin position="366"/>
        <end position="484"/>
    </location>
</feature>
<dbReference type="GO" id="GO:0007062">
    <property type="term" value="P:sister chromatid cohesion"/>
    <property type="evidence" value="ECO:0007669"/>
    <property type="project" value="InterPro"/>
</dbReference>
<dbReference type="KEGG" id="plon:Pla110_09940"/>
<evidence type="ECO:0000256" key="5">
    <source>
        <dbReference type="ARBA" id="ARBA00023054"/>
    </source>
</evidence>
<accession>A0A518CJ86</accession>
<dbReference type="Gene3D" id="1.20.1060.20">
    <property type="match status" value="1"/>
</dbReference>
<keyword evidence="11" id="KW-1185">Reference proteome</keyword>
<feature type="coiled-coil region" evidence="7">
    <location>
        <begin position="166"/>
        <end position="207"/>
    </location>
</feature>
<comment type="similarity">
    <text evidence="7">Belongs to the SMC family.</text>
</comment>
<feature type="coiled-coil region" evidence="7">
    <location>
        <begin position="682"/>
        <end position="870"/>
    </location>
</feature>
<dbReference type="InterPro" id="IPR027417">
    <property type="entry name" value="P-loop_NTPase"/>
</dbReference>
<dbReference type="Proteomes" id="UP000317178">
    <property type="component" value="Chromosome"/>
</dbReference>
<feature type="coiled-coil region" evidence="7">
    <location>
        <begin position="920"/>
        <end position="954"/>
    </location>
</feature>
<dbReference type="InterPro" id="IPR036277">
    <property type="entry name" value="SMC_hinge_sf"/>
</dbReference>
<dbReference type="RefSeq" id="WP_144993776.1">
    <property type="nucleotide sequence ID" value="NZ_CP036281.1"/>
</dbReference>
<gene>
    <name evidence="10" type="primary">smc_3</name>
    <name evidence="7" type="synonym">smc</name>
    <name evidence="10" type="ORF">Pla110_09940</name>
</gene>
<feature type="compositionally biased region" description="Polar residues" evidence="8">
    <location>
        <begin position="1029"/>
        <end position="1042"/>
    </location>
</feature>
<dbReference type="GO" id="GO:0007059">
    <property type="term" value="P:chromosome segregation"/>
    <property type="evidence" value="ECO:0007669"/>
    <property type="project" value="UniProtKB-UniRule"/>
</dbReference>
<evidence type="ECO:0000256" key="2">
    <source>
        <dbReference type="ARBA" id="ARBA00022490"/>
    </source>
</evidence>
<evidence type="ECO:0000313" key="10">
    <source>
        <dbReference type="EMBL" id="QDU79288.1"/>
    </source>
</evidence>
<dbReference type="GO" id="GO:0005524">
    <property type="term" value="F:ATP binding"/>
    <property type="evidence" value="ECO:0007669"/>
    <property type="project" value="UniProtKB-UniRule"/>
</dbReference>
<name>A0A518CJ86_9PLAN</name>
<dbReference type="Pfam" id="PF06470">
    <property type="entry name" value="SMC_hinge"/>
    <property type="match status" value="1"/>
</dbReference>
<feature type="compositionally biased region" description="Basic and acidic residues" evidence="8">
    <location>
        <begin position="250"/>
        <end position="263"/>
    </location>
</feature>
<reference evidence="10 11" key="1">
    <citation type="submission" date="2019-02" db="EMBL/GenBank/DDBJ databases">
        <title>Deep-cultivation of Planctomycetes and their phenomic and genomic characterization uncovers novel biology.</title>
        <authorList>
            <person name="Wiegand S."/>
            <person name="Jogler M."/>
            <person name="Boedeker C."/>
            <person name="Pinto D."/>
            <person name="Vollmers J."/>
            <person name="Rivas-Marin E."/>
            <person name="Kohn T."/>
            <person name="Peeters S.H."/>
            <person name="Heuer A."/>
            <person name="Rast P."/>
            <person name="Oberbeckmann S."/>
            <person name="Bunk B."/>
            <person name="Jeske O."/>
            <person name="Meyerdierks A."/>
            <person name="Storesund J.E."/>
            <person name="Kallscheuer N."/>
            <person name="Luecker S."/>
            <person name="Lage O.M."/>
            <person name="Pohl T."/>
            <person name="Merkel B.J."/>
            <person name="Hornburger P."/>
            <person name="Mueller R.-W."/>
            <person name="Bruemmer F."/>
            <person name="Labrenz M."/>
            <person name="Spormann A.M."/>
            <person name="Op den Camp H."/>
            <person name="Overmann J."/>
            <person name="Amann R."/>
            <person name="Jetten M.S.M."/>
            <person name="Mascher T."/>
            <person name="Medema M.H."/>
            <person name="Devos D.P."/>
            <person name="Kaster A.-K."/>
            <person name="Ovreas L."/>
            <person name="Rohde M."/>
            <person name="Galperin M.Y."/>
            <person name="Jogler C."/>
        </authorList>
    </citation>
    <scope>NUCLEOTIDE SEQUENCE [LARGE SCALE GENOMIC DNA]</scope>
    <source>
        <strain evidence="10 11">Pla110</strain>
    </source>
</reference>
<dbReference type="GO" id="GO:0030261">
    <property type="term" value="P:chromosome condensation"/>
    <property type="evidence" value="ECO:0007669"/>
    <property type="project" value="InterPro"/>
</dbReference>
<feature type="region of interest" description="Disordered" evidence="8">
    <location>
        <begin position="250"/>
        <end position="276"/>
    </location>
</feature>
<feature type="domain" description="SMC hinge" evidence="9">
    <location>
        <begin position="526"/>
        <end position="641"/>
    </location>
</feature>
<dbReference type="SUPFAM" id="SSF52540">
    <property type="entry name" value="P-loop containing nucleoside triphosphate hydrolases"/>
    <property type="match status" value="1"/>
</dbReference>
<proteinExistence type="inferred from homology"/>
<keyword evidence="5 7" id="KW-0175">Coiled coil</keyword>
<keyword evidence="4 7" id="KW-0067">ATP-binding</keyword>
<evidence type="ECO:0000256" key="1">
    <source>
        <dbReference type="ARBA" id="ARBA00004496"/>
    </source>
</evidence>
<comment type="domain">
    <text evidence="7">Contains large globular domains required for ATP hydrolysis at each terminus and a third globular domain forming a flexible hinge near the middle of the molecule. These domains are separated by coiled-coil structures.</text>
</comment>
<comment type="subcellular location">
    <subcellularLocation>
        <location evidence="1 7">Cytoplasm</location>
    </subcellularLocation>
</comment>
<evidence type="ECO:0000256" key="6">
    <source>
        <dbReference type="ARBA" id="ARBA00023125"/>
    </source>
</evidence>
<evidence type="ECO:0000256" key="7">
    <source>
        <dbReference type="HAMAP-Rule" id="MF_01894"/>
    </source>
</evidence>
<dbReference type="Gene3D" id="3.40.50.300">
    <property type="entry name" value="P-loop containing nucleotide triphosphate hydrolases"/>
    <property type="match status" value="2"/>
</dbReference>
<dbReference type="NCBIfam" id="TIGR02168">
    <property type="entry name" value="SMC_prok_B"/>
    <property type="match status" value="1"/>
</dbReference>
<dbReference type="FunFam" id="3.40.50.300:FF:000901">
    <property type="entry name" value="Chromosome partition protein Smc"/>
    <property type="match status" value="1"/>
</dbReference>
<keyword evidence="6 7" id="KW-0238">DNA-binding</keyword>
<dbReference type="InterPro" id="IPR024704">
    <property type="entry name" value="SMC"/>
</dbReference>
<dbReference type="Gene3D" id="1.10.287.2610">
    <property type="match status" value="1"/>
</dbReference>
<organism evidence="10 11">
    <name type="scientific">Polystyrenella longa</name>
    <dbReference type="NCBI Taxonomy" id="2528007"/>
    <lineage>
        <taxon>Bacteria</taxon>
        <taxon>Pseudomonadati</taxon>
        <taxon>Planctomycetota</taxon>
        <taxon>Planctomycetia</taxon>
        <taxon>Planctomycetales</taxon>
        <taxon>Planctomycetaceae</taxon>
        <taxon>Polystyrenella</taxon>
    </lineage>
</organism>
<dbReference type="GO" id="GO:0003677">
    <property type="term" value="F:DNA binding"/>
    <property type="evidence" value="ECO:0007669"/>
    <property type="project" value="UniProtKB-UniRule"/>
</dbReference>
<keyword evidence="3 7" id="KW-0547">Nucleotide-binding</keyword>
<dbReference type="OrthoDB" id="9808768at2"/>
<feature type="binding site" evidence="7">
    <location>
        <begin position="31"/>
        <end position="38"/>
    </location>
    <ligand>
        <name>ATP</name>
        <dbReference type="ChEBI" id="CHEBI:30616"/>
    </ligand>
</feature>
<feature type="region of interest" description="Disordered" evidence="8">
    <location>
        <begin position="975"/>
        <end position="1046"/>
    </location>
</feature>
<dbReference type="Pfam" id="PF02463">
    <property type="entry name" value="SMC_N"/>
    <property type="match status" value="2"/>
</dbReference>
<dbReference type="HAMAP" id="MF_01894">
    <property type="entry name" value="Smc_prok"/>
    <property type="match status" value="1"/>
</dbReference>
<dbReference type="GO" id="GO:0006260">
    <property type="term" value="P:DNA replication"/>
    <property type="evidence" value="ECO:0007669"/>
    <property type="project" value="UniProtKB-UniRule"/>
</dbReference>
<dbReference type="GO" id="GO:0016887">
    <property type="term" value="F:ATP hydrolysis activity"/>
    <property type="evidence" value="ECO:0007669"/>
    <property type="project" value="InterPro"/>
</dbReference>
<feature type="region of interest" description="Disordered" evidence="8">
    <location>
        <begin position="288"/>
        <end position="309"/>
    </location>
</feature>
<evidence type="ECO:0000256" key="3">
    <source>
        <dbReference type="ARBA" id="ARBA00022741"/>
    </source>
</evidence>
<dbReference type="Gene3D" id="1.20.5.340">
    <property type="match status" value="1"/>
</dbReference>
<dbReference type="EMBL" id="CP036281">
    <property type="protein sequence ID" value="QDU79288.1"/>
    <property type="molecule type" value="Genomic_DNA"/>
</dbReference>